<dbReference type="OrthoDB" id="2290469at2759"/>
<feature type="compositionally biased region" description="Low complexity" evidence="1">
    <location>
        <begin position="70"/>
        <end position="81"/>
    </location>
</feature>
<accession>A0A163KBV9</accession>
<dbReference type="AlphaFoldDB" id="A0A163KBV9"/>
<sequence>MAEHNYSSSNHLMYYSHPTSQPDNTMNQILSSSTPTTDTYYAHSLPGSAALSMIPTTSDMKPIDTNTMQPLPLSLISNPPSLVAPGQVFDQQQHQQLQQQQHHHHQHHHHQQQQQQQQQQQHLHHQQQDLGALQDTSLYSDPSSVVDEDVSSRASSSMSGNRTGQEAYIMQLQKQLDESKHLQTQYYYRIEQLMALVEKQTARISELQEQLTHGGYTGGTVMNGSQHIQQPIQQDQQQQLPPEQHHHHLPQQQQMQQFQQLQHPQHH</sequence>
<feature type="compositionally biased region" description="Basic residues" evidence="1">
    <location>
        <begin position="101"/>
        <end position="111"/>
    </location>
</feature>
<evidence type="ECO:0000313" key="3">
    <source>
        <dbReference type="Proteomes" id="UP000078561"/>
    </source>
</evidence>
<name>A0A163KBV9_ABSGL</name>
<feature type="region of interest" description="Disordered" evidence="1">
    <location>
        <begin position="1"/>
        <end position="26"/>
    </location>
</feature>
<evidence type="ECO:0000256" key="1">
    <source>
        <dbReference type="SAM" id="MobiDB-lite"/>
    </source>
</evidence>
<gene>
    <name evidence="2" type="primary">ABSGL_12717.1 scaffold 13359</name>
</gene>
<proteinExistence type="predicted"/>
<reference evidence="2" key="1">
    <citation type="submission" date="2016-04" db="EMBL/GenBank/DDBJ databases">
        <authorList>
            <person name="Evans L.H."/>
            <person name="Alamgir A."/>
            <person name="Owens N."/>
            <person name="Weber N.D."/>
            <person name="Virtaneva K."/>
            <person name="Barbian K."/>
            <person name="Babar A."/>
            <person name="Rosenke K."/>
        </authorList>
    </citation>
    <scope>NUCLEOTIDE SEQUENCE [LARGE SCALE GENOMIC DNA]</scope>
    <source>
        <strain evidence="2">CBS 101.48</strain>
    </source>
</reference>
<feature type="region of interest" description="Disordered" evidence="1">
    <location>
        <begin position="61"/>
        <end position="162"/>
    </location>
</feature>
<evidence type="ECO:0000313" key="2">
    <source>
        <dbReference type="EMBL" id="SAM07083.1"/>
    </source>
</evidence>
<dbReference type="EMBL" id="LT554703">
    <property type="protein sequence ID" value="SAM07083.1"/>
    <property type="molecule type" value="Genomic_DNA"/>
</dbReference>
<feature type="compositionally biased region" description="Low complexity" evidence="1">
    <location>
        <begin position="112"/>
        <end position="121"/>
    </location>
</feature>
<keyword evidence="3" id="KW-1185">Reference proteome</keyword>
<feature type="compositionally biased region" description="Low complexity" evidence="1">
    <location>
        <begin position="226"/>
        <end position="242"/>
    </location>
</feature>
<feature type="compositionally biased region" description="Low complexity" evidence="1">
    <location>
        <begin position="250"/>
        <end position="267"/>
    </location>
</feature>
<dbReference type="Proteomes" id="UP000078561">
    <property type="component" value="Unassembled WGS sequence"/>
</dbReference>
<feature type="region of interest" description="Disordered" evidence="1">
    <location>
        <begin position="215"/>
        <end position="267"/>
    </location>
</feature>
<feature type="compositionally biased region" description="Low complexity" evidence="1">
    <location>
        <begin position="91"/>
        <end position="100"/>
    </location>
</feature>
<organism evidence="2">
    <name type="scientific">Absidia glauca</name>
    <name type="common">Pin mould</name>
    <dbReference type="NCBI Taxonomy" id="4829"/>
    <lineage>
        <taxon>Eukaryota</taxon>
        <taxon>Fungi</taxon>
        <taxon>Fungi incertae sedis</taxon>
        <taxon>Mucoromycota</taxon>
        <taxon>Mucoromycotina</taxon>
        <taxon>Mucoromycetes</taxon>
        <taxon>Mucorales</taxon>
        <taxon>Cunninghamellaceae</taxon>
        <taxon>Absidia</taxon>
    </lineage>
</organism>
<dbReference type="InParanoid" id="A0A163KBV9"/>
<protein>
    <submittedName>
        <fullName evidence="2">Uncharacterized protein</fullName>
    </submittedName>
</protein>